<evidence type="ECO:0000259" key="5">
    <source>
        <dbReference type="PROSITE" id="PS51063"/>
    </source>
</evidence>
<dbReference type="Gene3D" id="2.60.120.10">
    <property type="entry name" value="Jelly Rolls"/>
    <property type="match status" value="1"/>
</dbReference>
<comment type="caution">
    <text evidence="6">The sequence shown here is derived from an EMBL/GenBank/DDBJ whole genome shotgun (WGS) entry which is preliminary data.</text>
</comment>
<dbReference type="GO" id="GO:0003677">
    <property type="term" value="F:DNA binding"/>
    <property type="evidence" value="ECO:0007669"/>
    <property type="project" value="UniProtKB-KW"/>
</dbReference>
<keyword evidence="2" id="KW-0238">DNA-binding</keyword>
<proteinExistence type="predicted"/>
<dbReference type="Pfam" id="PF00027">
    <property type="entry name" value="cNMP_binding"/>
    <property type="match status" value="1"/>
</dbReference>
<evidence type="ECO:0000256" key="3">
    <source>
        <dbReference type="ARBA" id="ARBA00023163"/>
    </source>
</evidence>
<dbReference type="AlphaFoldDB" id="A0AAW6UC25"/>
<dbReference type="InterPro" id="IPR014710">
    <property type="entry name" value="RmlC-like_jellyroll"/>
</dbReference>
<dbReference type="GO" id="GO:0003700">
    <property type="term" value="F:DNA-binding transcription factor activity"/>
    <property type="evidence" value="ECO:0007669"/>
    <property type="project" value="TreeGrafter"/>
</dbReference>
<dbReference type="SUPFAM" id="SSF51206">
    <property type="entry name" value="cAMP-binding domain-like"/>
    <property type="match status" value="1"/>
</dbReference>
<dbReference type="Proteomes" id="UP001431532">
    <property type="component" value="Unassembled WGS sequence"/>
</dbReference>
<dbReference type="InterPro" id="IPR012318">
    <property type="entry name" value="HTH_CRP"/>
</dbReference>
<dbReference type="RefSeq" id="WP_282839475.1">
    <property type="nucleotide sequence ID" value="NZ_JASCXW010000016.1"/>
</dbReference>
<protein>
    <submittedName>
        <fullName evidence="6">Crp/Fnr family transcriptional regulator</fullName>
    </submittedName>
</protein>
<dbReference type="GO" id="GO:0005829">
    <property type="term" value="C:cytosol"/>
    <property type="evidence" value="ECO:0007669"/>
    <property type="project" value="TreeGrafter"/>
</dbReference>
<evidence type="ECO:0000256" key="2">
    <source>
        <dbReference type="ARBA" id="ARBA00023125"/>
    </source>
</evidence>
<accession>A0AAW6UC25</accession>
<evidence type="ECO:0000313" key="7">
    <source>
        <dbReference type="Proteomes" id="UP001431532"/>
    </source>
</evidence>
<evidence type="ECO:0000259" key="4">
    <source>
        <dbReference type="PROSITE" id="PS50042"/>
    </source>
</evidence>
<keyword evidence="7" id="KW-1185">Reference proteome</keyword>
<keyword evidence="3" id="KW-0804">Transcription</keyword>
<dbReference type="Gene3D" id="1.10.10.10">
    <property type="entry name" value="Winged helix-like DNA-binding domain superfamily/Winged helix DNA-binding domain"/>
    <property type="match status" value="1"/>
</dbReference>
<evidence type="ECO:0000313" key="6">
    <source>
        <dbReference type="EMBL" id="MDI6453046.1"/>
    </source>
</evidence>
<dbReference type="SMART" id="SM00100">
    <property type="entry name" value="cNMP"/>
    <property type="match status" value="1"/>
</dbReference>
<dbReference type="EMBL" id="JASCXW010000016">
    <property type="protein sequence ID" value="MDI6453046.1"/>
    <property type="molecule type" value="Genomic_DNA"/>
</dbReference>
<dbReference type="SMART" id="SM00419">
    <property type="entry name" value="HTH_CRP"/>
    <property type="match status" value="1"/>
</dbReference>
<evidence type="ECO:0000256" key="1">
    <source>
        <dbReference type="ARBA" id="ARBA00023015"/>
    </source>
</evidence>
<dbReference type="InterPro" id="IPR036390">
    <property type="entry name" value="WH_DNA-bd_sf"/>
</dbReference>
<organism evidence="6 7">
    <name type="scientific">Peloplasma aerotolerans</name>
    <dbReference type="NCBI Taxonomy" id="3044389"/>
    <lineage>
        <taxon>Bacteria</taxon>
        <taxon>Bacillati</taxon>
        <taxon>Mycoplasmatota</taxon>
        <taxon>Mollicutes</taxon>
        <taxon>Acholeplasmatales</taxon>
        <taxon>Acholeplasmataceae</taxon>
        <taxon>Peloplasma</taxon>
    </lineage>
</organism>
<dbReference type="InterPro" id="IPR050397">
    <property type="entry name" value="Env_Response_Regulators"/>
</dbReference>
<feature type="domain" description="Cyclic nucleotide-binding" evidence="4">
    <location>
        <begin position="16"/>
        <end position="136"/>
    </location>
</feature>
<dbReference type="SUPFAM" id="SSF46785">
    <property type="entry name" value="Winged helix' DNA-binding domain"/>
    <property type="match status" value="1"/>
</dbReference>
<sequence>MKKNLEPSNCIKSVPIFKNLSEQELNQIIMISSHRKLEKGQFIFTAGDYIQNLYVIHQGKIKITRYTESGKEQVIRILSHGDFLGELALFNDSKVNTYAEVLEPAIVCLVEHKDLKSLMANSPTLSFKMLDELSNRLEKAEALIEHNNLYSAIAKVSKLLLDLQKNGIVRFHTTKVNLSSQIGITPETFSRKLKELEEQEYIDIINNKLIRIKDSYSLELLINPDHI</sequence>
<name>A0AAW6UC25_9MOLU</name>
<dbReference type="InterPro" id="IPR036388">
    <property type="entry name" value="WH-like_DNA-bd_sf"/>
</dbReference>
<dbReference type="PROSITE" id="PS50042">
    <property type="entry name" value="CNMP_BINDING_3"/>
    <property type="match status" value="1"/>
</dbReference>
<gene>
    <name evidence="6" type="ORF">QJ521_05690</name>
</gene>
<feature type="domain" description="HTH crp-type" evidence="5">
    <location>
        <begin position="150"/>
        <end position="216"/>
    </location>
</feature>
<dbReference type="PANTHER" id="PTHR24567">
    <property type="entry name" value="CRP FAMILY TRANSCRIPTIONAL REGULATORY PROTEIN"/>
    <property type="match status" value="1"/>
</dbReference>
<dbReference type="InterPro" id="IPR018490">
    <property type="entry name" value="cNMP-bd_dom_sf"/>
</dbReference>
<keyword evidence="1" id="KW-0805">Transcription regulation</keyword>
<dbReference type="InterPro" id="IPR000595">
    <property type="entry name" value="cNMP-bd_dom"/>
</dbReference>
<dbReference type="PROSITE" id="PS51063">
    <property type="entry name" value="HTH_CRP_2"/>
    <property type="match status" value="1"/>
</dbReference>
<reference evidence="6" key="1">
    <citation type="submission" date="2023-05" db="EMBL/GenBank/DDBJ databases">
        <title>Mariniplasma microaerophilum sp. nov., a novel anaerobic mollicute isolated from terrestrial mud volcano, Taman Peninsula, Russia.</title>
        <authorList>
            <person name="Khomyakova M.A."/>
            <person name="Merkel A.Y."/>
            <person name="Slobodkin A.I."/>
        </authorList>
    </citation>
    <scope>NUCLEOTIDE SEQUENCE</scope>
    <source>
        <strain evidence="6">M4Ah</strain>
    </source>
</reference>
<dbReference type="PANTHER" id="PTHR24567:SF28">
    <property type="entry name" value="LISTERIOLYSIN REGULATORY PROTEIN"/>
    <property type="match status" value="1"/>
</dbReference>
<dbReference type="Pfam" id="PF13545">
    <property type="entry name" value="HTH_Crp_2"/>
    <property type="match status" value="1"/>
</dbReference>
<dbReference type="CDD" id="cd00038">
    <property type="entry name" value="CAP_ED"/>
    <property type="match status" value="1"/>
</dbReference>